<proteinExistence type="predicted"/>
<protein>
    <submittedName>
        <fullName evidence="2">Type II secretion system protein M</fullName>
    </submittedName>
</protein>
<name>A0A502DT69_9BURK</name>
<sequence>MNGWIDKLQARWRAWWPELAPREQRMVVIAGALVLLALVWWVALAPALRTLATAPAAHAELDRQLQQMGALQAQARALQAQPRANREDALRALETSVRQGLGPNAQMQVAGAGEGVLVTLRATSADSLAQWLAQARGNARAVPREVHLTRTPAGTAASAAPPPVRAPGALPPSPANALANAQANAQAAAAATAAADTRVRWDGTLVMNLPAR</sequence>
<feature type="transmembrane region" description="Helical" evidence="1">
    <location>
        <begin position="26"/>
        <end position="48"/>
    </location>
</feature>
<dbReference type="AlphaFoldDB" id="A0A502DT69"/>
<evidence type="ECO:0000313" key="2">
    <source>
        <dbReference type="EMBL" id="TPG28563.1"/>
    </source>
</evidence>
<comment type="caution">
    <text evidence="2">The sequence shown here is derived from an EMBL/GenBank/DDBJ whole genome shotgun (WGS) entry which is preliminary data.</text>
</comment>
<dbReference type="InterPro" id="IPR007690">
    <property type="entry name" value="T2SS_GspM"/>
</dbReference>
<evidence type="ECO:0000256" key="1">
    <source>
        <dbReference type="SAM" id="Phobius"/>
    </source>
</evidence>
<dbReference type="Pfam" id="PF04612">
    <property type="entry name" value="T2SSM"/>
    <property type="match status" value="1"/>
</dbReference>
<keyword evidence="1" id="KW-1133">Transmembrane helix</keyword>
<keyword evidence="1" id="KW-0812">Transmembrane</keyword>
<reference evidence="2 3" key="1">
    <citation type="journal article" date="2019" name="Environ. Microbiol.">
        <title>Species interactions and distinct microbial communities in high Arctic permafrost affected cryosols are associated with the CH4 and CO2 gas fluxes.</title>
        <authorList>
            <person name="Altshuler I."/>
            <person name="Hamel J."/>
            <person name="Turney S."/>
            <person name="Magnuson E."/>
            <person name="Levesque R."/>
            <person name="Greer C."/>
            <person name="Whyte L.G."/>
        </authorList>
    </citation>
    <scope>NUCLEOTIDE SEQUENCE [LARGE SCALE GENOMIC DNA]</scope>
    <source>
        <strain evidence="2 3">S06.C</strain>
    </source>
</reference>
<dbReference type="OrthoDB" id="8687363at2"/>
<dbReference type="Proteomes" id="UP000319212">
    <property type="component" value="Unassembled WGS sequence"/>
</dbReference>
<dbReference type="GO" id="GO:0015627">
    <property type="term" value="C:type II protein secretion system complex"/>
    <property type="evidence" value="ECO:0007669"/>
    <property type="project" value="InterPro"/>
</dbReference>
<keyword evidence="1" id="KW-0472">Membrane</keyword>
<gene>
    <name evidence="2" type="ORF">EAH82_07090</name>
</gene>
<dbReference type="GO" id="GO:0015628">
    <property type="term" value="P:protein secretion by the type II secretion system"/>
    <property type="evidence" value="ECO:0007669"/>
    <property type="project" value="InterPro"/>
</dbReference>
<evidence type="ECO:0000313" key="3">
    <source>
        <dbReference type="Proteomes" id="UP000319212"/>
    </source>
</evidence>
<organism evidence="2 3">
    <name type="scientific">Variovorax guangxiensis</name>
    <dbReference type="NCBI Taxonomy" id="1775474"/>
    <lineage>
        <taxon>Bacteria</taxon>
        <taxon>Pseudomonadati</taxon>
        <taxon>Pseudomonadota</taxon>
        <taxon>Betaproteobacteria</taxon>
        <taxon>Burkholderiales</taxon>
        <taxon>Comamonadaceae</taxon>
        <taxon>Variovorax</taxon>
    </lineage>
</organism>
<dbReference type="EMBL" id="RCZI01000002">
    <property type="protein sequence ID" value="TPG28563.1"/>
    <property type="molecule type" value="Genomic_DNA"/>
</dbReference>
<dbReference type="RefSeq" id="WP_140840173.1">
    <property type="nucleotide sequence ID" value="NZ_RCZI01000002.1"/>
</dbReference>
<accession>A0A502DT69</accession>